<dbReference type="SUPFAM" id="SSF55874">
    <property type="entry name" value="ATPase domain of HSP90 chaperone/DNA topoisomerase II/histidine kinase"/>
    <property type="match status" value="1"/>
</dbReference>
<keyword evidence="8" id="KW-1185">Reference proteome</keyword>
<evidence type="ECO:0000256" key="2">
    <source>
        <dbReference type="ARBA" id="ARBA00012438"/>
    </source>
</evidence>
<dbReference type="InterPro" id="IPR018490">
    <property type="entry name" value="cNMP-bd_dom_sf"/>
</dbReference>
<dbReference type="Gene3D" id="2.60.120.10">
    <property type="entry name" value="Jelly Rolls"/>
    <property type="match status" value="1"/>
</dbReference>
<sequence length="575" mass="62401">MGLEGGASPDWEQAATAWLSAPARRMSGRVADDGACGEARLADGAQCWGNPDRKELRMEPHAAPHPRTEAPGLSPTSTPPTSAGAEEGDAATLFLSELRTVSLFSDVDPEEAEWLRGESTHVELQPQEWLGHEGEPAAFYLILEGELRITKTVGGVETLVSVFRAGEFFGEVPLLLGQRFLASSRALSYCRLVRLSHKAFWQMLAECPTANREILRKMAERMKALQSISLQQEKLASLGTLAAGLAHELNNPVSAVMRGVRELGERLGELPSLALSLDCRTLSEPQVRALEARASLEPVSRSPLDRGDAEDALARWLGARGVEDAWVLAPELVESGLSLERLEHELESLQGDVLKGTLRWVAATRGISVLLEEVGQAGGRIAALVNAARAYTYLDEAPLQRVDVHEGLESTLAVLGHRLRGVRVERDYDRSLPPITAYGTELNQVWTSLIENAADAIKENGGGTLLLRTRGDGDHVEVEVVDDGPGIPEDVLPRVFDPFFTTKGVGEGTGLGLSITHRVVSTLHRGEVVVTSRPGETRFRVRLPLELDSAFIPEPARPRAPSPQPRPELEELRGA</sequence>
<evidence type="ECO:0000259" key="6">
    <source>
        <dbReference type="PROSITE" id="PS50109"/>
    </source>
</evidence>
<dbReference type="SMART" id="SM00100">
    <property type="entry name" value="cNMP"/>
    <property type="match status" value="1"/>
</dbReference>
<protein>
    <recommendedName>
        <fullName evidence="2">histidine kinase</fullName>
        <ecNumber evidence="2">2.7.13.3</ecNumber>
    </recommendedName>
</protein>
<evidence type="ECO:0000256" key="4">
    <source>
        <dbReference type="SAM" id="MobiDB-lite"/>
    </source>
</evidence>
<dbReference type="InterPro" id="IPR005467">
    <property type="entry name" value="His_kinase_dom"/>
</dbReference>
<dbReference type="InterPro" id="IPR000595">
    <property type="entry name" value="cNMP-bd_dom"/>
</dbReference>
<gene>
    <name evidence="7" type="ORF">FJV41_08855</name>
</gene>
<reference evidence="7 8" key="1">
    <citation type="submission" date="2019-06" db="EMBL/GenBank/DDBJ databases">
        <authorList>
            <person name="Livingstone P."/>
            <person name="Whitworth D."/>
        </authorList>
    </citation>
    <scope>NUCLEOTIDE SEQUENCE [LARGE SCALE GENOMIC DNA]</scope>
    <source>
        <strain evidence="7 8">AM401</strain>
    </source>
</reference>
<dbReference type="Pfam" id="PF00027">
    <property type="entry name" value="cNMP_binding"/>
    <property type="match status" value="1"/>
</dbReference>
<feature type="domain" description="Cyclic nucleotide-binding" evidence="5">
    <location>
        <begin position="103"/>
        <end position="221"/>
    </location>
</feature>
<dbReference type="GO" id="GO:0000155">
    <property type="term" value="F:phosphorelay sensor kinase activity"/>
    <property type="evidence" value="ECO:0007669"/>
    <property type="project" value="InterPro"/>
</dbReference>
<dbReference type="OrthoDB" id="224978at2"/>
<dbReference type="InterPro" id="IPR003594">
    <property type="entry name" value="HATPase_dom"/>
</dbReference>
<feature type="domain" description="Histidine kinase" evidence="6">
    <location>
        <begin position="341"/>
        <end position="547"/>
    </location>
</feature>
<name>A0A540X525_9BACT</name>
<dbReference type="PANTHER" id="PTHR43065">
    <property type="entry name" value="SENSOR HISTIDINE KINASE"/>
    <property type="match status" value="1"/>
</dbReference>
<dbReference type="Gene3D" id="3.30.565.10">
    <property type="entry name" value="Histidine kinase-like ATPase, C-terminal domain"/>
    <property type="match status" value="1"/>
</dbReference>
<dbReference type="CDD" id="cd00082">
    <property type="entry name" value="HisKA"/>
    <property type="match status" value="1"/>
</dbReference>
<dbReference type="PROSITE" id="PS50109">
    <property type="entry name" value="HIS_KIN"/>
    <property type="match status" value="1"/>
</dbReference>
<dbReference type="PANTHER" id="PTHR43065:SF48">
    <property type="entry name" value="HISTIDINE KINASE"/>
    <property type="match status" value="1"/>
</dbReference>
<keyword evidence="3" id="KW-0597">Phosphoprotein</keyword>
<comment type="catalytic activity">
    <reaction evidence="1">
        <text>ATP + protein L-histidine = ADP + protein N-phospho-L-histidine.</text>
        <dbReference type="EC" id="2.7.13.3"/>
    </reaction>
</comment>
<dbReference type="SMART" id="SM00387">
    <property type="entry name" value="HATPase_c"/>
    <property type="match status" value="1"/>
</dbReference>
<feature type="region of interest" description="Disordered" evidence="4">
    <location>
        <begin position="62"/>
        <end position="86"/>
    </location>
</feature>
<evidence type="ECO:0000259" key="5">
    <source>
        <dbReference type="PROSITE" id="PS50042"/>
    </source>
</evidence>
<dbReference type="SUPFAM" id="SSF51206">
    <property type="entry name" value="cAMP-binding domain-like"/>
    <property type="match status" value="1"/>
</dbReference>
<evidence type="ECO:0000256" key="3">
    <source>
        <dbReference type="ARBA" id="ARBA00022553"/>
    </source>
</evidence>
<dbReference type="InterPro" id="IPR003661">
    <property type="entry name" value="HisK_dim/P_dom"/>
</dbReference>
<dbReference type="EC" id="2.7.13.3" evidence="2"/>
<organism evidence="7 8">
    <name type="scientific">Myxococcus llanfairpwllgwyngyllgogerychwyrndrobwllllantysiliogogogochensis</name>
    <dbReference type="NCBI Taxonomy" id="2590453"/>
    <lineage>
        <taxon>Bacteria</taxon>
        <taxon>Pseudomonadati</taxon>
        <taxon>Myxococcota</taxon>
        <taxon>Myxococcia</taxon>
        <taxon>Myxococcales</taxon>
        <taxon>Cystobacterineae</taxon>
        <taxon>Myxococcaceae</taxon>
        <taxon>Myxococcus</taxon>
    </lineage>
</organism>
<dbReference type="InterPro" id="IPR014710">
    <property type="entry name" value="RmlC-like_jellyroll"/>
</dbReference>
<dbReference type="Gene3D" id="1.10.287.130">
    <property type="match status" value="1"/>
</dbReference>
<evidence type="ECO:0000256" key="1">
    <source>
        <dbReference type="ARBA" id="ARBA00000085"/>
    </source>
</evidence>
<dbReference type="Proteomes" id="UP000315369">
    <property type="component" value="Unassembled WGS sequence"/>
</dbReference>
<accession>A0A540X525</accession>
<comment type="caution">
    <text evidence="7">The sequence shown here is derived from an EMBL/GenBank/DDBJ whole genome shotgun (WGS) entry which is preliminary data.</text>
</comment>
<dbReference type="CDD" id="cd00038">
    <property type="entry name" value="CAP_ED"/>
    <property type="match status" value="1"/>
</dbReference>
<proteinExistence type="predicted"/>
<evidence type="ECO:0000313" key="8">
    <source>
        <dbReference type="Proteomes" id="UP000315369"/>
    </source>
</evidence>
<feature type="region of interest" description="Disordered" evidence="4">
    <location>
        <begin position="552"/>
        <end position="575"/>
    </location>
</feature>
<dbReference type="EMBL" id="VIFM01000025">
    <property type="protein sequence ID" value="TQF16345.1"/>
    <property type="molecule type" value="Genomic_DNA"/>
</dbReference>
<dbReference type="InterPro" id="IPR036890">
    <property type="entry name" value="HATPase_C_sf"/>
</dbReference>
<dbReference type="PROSITE" id="PS50042">
    <property type="entry name" value="CNMP_BINDING_3"/>
    <property type="match status" value="1"/>
</dbReference>
<dbReference type="PRINTS" id="PR00344">
    <property type="entry name" value="BCTRLSENSOR"/>
</dbReference>
<dbReference type="InterPro" id="IPR004358">
    <property type="entry name" value="Sig_transdc_His_kin-like_C"/>
</dbReference>
<dbReference type="AlphaFoldDB" id="A0A540X525"/>
<dbReference type="Pfam" id="PF02518">
    <property type="entry name" value="HATPase_c"/>
    <property type="match status" value="1"/>
</dbReference>
<evidence type="ECO:0000313" key="7">
    <source>
        <dbReference type="EMBL" id="TQF16345.1"/>
    </source>
</evidence>